<protein>
    <recommendedName>
        <fullName evidence="3">CCHC-type domain-containing protein</fullName>
    </recommendedName>
</protein>
<dbReference type="InterPro" id="IPR001878">
    <property type="entry name" value="Znf_CCHC"/>
</dbReference>
<dbReference type="GO" id="GO:0008270">
    <property type="term" value="F:zinc ion binding"/>
    <property type="evidence" value="ECO:0007669"/>
    <property type="project" value="UniProtKB-KW"/>
</dbReference>
<reference evidence="4 5" key="1">
    <citation type="submission" date="2018-07" db="EMBL/GenBank/DDBJ databases">
        <title>A high quality draft genome assembly of the barn swallow (H. rustica rustica).</title>
        <authorList>
            <person name="Formenti G."/>
            <person name="Chiara M."/>
            <person name="Poveda L."/>
            <person name="Francoijs K.-J."/>
            <person name="Bonisoli-Alquati A."/>
            <person name="Canova L."/>
            <person name="Gianfranceschi L."/>
            <person name="Horner D.S."/>
            <person name="Saino N."/>
        </authorList>
    </citation>
    <scope>NUCLEOTIDE SEQUENCE [LARGE SCALE GENOMIC DNA]</scope>
    <source>
        <strain evidence="4">Chelidonia</strain>
        <tissue evidence="4">Blood</tissue>
    </source>
</reference>
<dbReference type="Pfam" id="PF02093">
    <property type="entry name" value="Gag_p30"/>
    <property type="match status" value="1"/>
</dbReference>
<evidence type="ECO:0000259" key="3">
    <source>
        <dbReference type="PROSITE" id="PS50158"/>
    </source>
</evidence>
<comment type="caution">
    <text evidence="4">The sequence shown here is derived from an EMBL/GenBank/DDBJ whole genome shotgun (WGS) entry which is preliminary data.</text>
</comment>
<evidence type="ECO:0000256" key="2">
    <source>
        <dbReference type="SAM" id="MobiDB-lite"/>
    </source>
</evidence>
<dbReference type="EMBL" id="QRBI01000128">
    <property type="protein sequence ID" value="RMC03747.1"/>
    <property type="molecule type" value="Genomic_DNA"/>
</dbReference>
<feature type="compositionally biased region" description="Polar residues" evidence="2">
    <location>
        <begin position="88"/>
        <end position="104"/>
    </location>
</feature>
<dbReference type="AlphaFoldDB" id="A0A3M0K9D8"/>
<evidence type="ECO:0000313" key="5">
    <source>
        <dbReference type="Proteomes" id="UP000269221"/>
    </source>
</evidence>
<dbReference type="OrthoDB" id="9049599at2759"/>
<feature type="compositionally biased region" description="Basic and acidic residues" evidence="2">
    <location>
        <begin position="315"/>
        <end position="328"/>
    </location>
</feature>
<dbReference type="GO" id="GO:0003676">
    <property type="term" value="F:nucleic acid binding"/>
    <property type="evidence" value="ECO:0007669"/>
    <property type="project" value="InterPro"/>
</dbReference>
<gene>
    <name evidence="4" type="ORF">DUI87_19499</name>
</gene>
<keyword evidence="1" id="KW-0862">Zinc</keyword>
<dbReference type="PANTHER" id="PTHR33166">
    <property type="entry name" value="GAG_P30 DOMAIN-CONTAINING PROTEIN"/>
    <property type="match status" value="1"/>
</dbReference>
<feature type="region of interest" description="Disordered" evidence="2">
    <location>
        <begin position="86"/>
        <end position="107"/>
    </location>
</feature>
<feature type="domain" description="CCHC-type" evidence="3">
    <location>
        <begin position="265"/>
        <end position="279"/>
    </location>
</feature>
<dbReference type="Proteomes" id="UP000269221">
    <property type="component" value="Unassembled WGS sequence"/>
</dbReference>
<dbReference type="InterPro" id="IPR003036">
    <property type="entry name" value="Gag_P30"/>
</dbReference>
<dbReference type="PROSITE" id="PS50158">
    <property type="entry name" value="ZF_CCHC"/>
    <property type="match status" value="1"/>
</dbReference>
<accession>A0A3M0K9D8</accession>
<keyword evidence="5" id="KW-1185">Reference proteome</keyword>
<evidence type="ECO:0000256" key="1">
    <source>
        <dbReference type="PROSITE-ProRule" id="PRU00047"/>
    </source>
</evidence>
<feature type="region of interest" description="Disordered" evidence="2">
    <location>
        <begin position="233"/>
        <end position="263"/>
    </location>
</feature>
<dbReference type="GO" id="GO:0019068">
    <property type="term" value="P:virion assembly"/>
    <property type="evidence" value="ECO:0007669"/>
    <property type="project" value="InterPro"/>
</dbReference>
<dbReference type="InterPro" id="IPR036875">
    <property type="entry name" value="Znf_CCHC_sf"/>
</dbReference>
<dbReference type="InterPro" id="IPR050462">
    <property type="entry name" value="Retroviral_Gag-Pol_poly"/>
</dbReference>
<keyword evidence="1" id="KW-0479">Metal-binding</keyword>
<dbReference type="SUPFAM" id="SSF57756">
    <property type="entry name" value="Retrovirus zinc finger-like domains"/>
    <property type="match status" value="1"/>
</dbReference>
<organism evidence="4 5">
    <name type="scientific">Hirundo rustica rustica</name>
    <dbReference type="NCBI Taxonomy" id="333673"/>
    <lineage>
        <taxon>Eukaryota</taxon>
        <taxon>Metazoa</taxon>
        <taxon>Chordata</taxon>
        <taxon>Craniata</taxon>
        <taxon>Vertebrata</taxon>
        <taxon>Euteleostomi</taxon>
        <taxon>Archelosauria</taxon>
        <taxon>Archosauria</taxon>
        <taxon>Dinosauria</taxon>
        <taxon>Saurischia</taxon>
        <taxon>Theropoda</taxon>
        <taxon>Coelurosauria</taxon>
        <taxon>Aves</taxon>
        <taxon>Neognathae</taxon>
        <taxon>Neoaves</taxon>
        <taxon>Telluraves</taxon>
        <taxon>Australaves</taxon>
        <taxon>Passeriformes</taxon>
        <taxon>Sylvioidea</taxon>
        <taxon>Hirundinidae</taxon>
        <taxon>Hirundo</taxon>
    </lineage>
</organism>
<feature type="region of interest" description="Disordered" evidence="2">
    <location>
        <begin position="301"/>
        <end position="328"/>
    </location>
</feature>
<dbReference type="Gene3D" id="1.10.375.10">
    <property type="entry name" value="Human Immunodeficiency Virus Type 1 Capsid Protein"/>
    <property type="match status" value="1"/>
</dbReference>
<keyword evidence="1" id="KW-0863">Zinc-finger</keyword>
<sequence length="345" mass="39852">MAKPEQRPIGDVSAPLNTGDVRELKKEMGRLLEDLLGVAERLDLFLCLNIYTWVELQSILGILFTMQEREMIRHSGMRVWDRECQGPDQGNQKWPMQDPGWNNQNERHRQNRSDLRWMIIRGIREAVPKGQNIRKALSEHQGKDEPLVDWLERLRKALQLYSGVDPDTAAGQVHLKTQFVAKAWGQIRKKLEKVENWQDRGLQELLREAQKVYERRDEERQKTKPQILMAAVKETQTTMNTEKRSGKNKQQKKAGPTSGDTRPTCFSCHQKGHSQTSCPTSREQFWGLVHGIWPRLKKDRRRDGCSLFGPPGQLPKREQPGTSNEEERWRVSIPVAGKGDVRVGV</sequence>
<dbReference type="STRING" id="333673.A0A3M0K9D8"/>
<evidence type="ECO:0000313" key="4">
    <source>
        <dbReference type="EMBL" id="RMC03747.1"/>
    </source>
</evidence>
<dbReference type="InterPro" id="IPR008919">
    <property type="entry name" value="Retrov_capsid_N"/>
</dbReference>
<name>A0A3M0K9D8_HIRRU</name>
<dbReference type="SUPFAM" id="SSF47943">
    <property type="entry name" value="Retrovirus capsid protein, N-terminal core domain"/>
    <property type="match status" value="1"/>
</dbReference>
<proteinExistence type="predicted"/>